<gene>
    <name evidence="3" type="ORF">V22_20940</name>
</gene>
<feature type="region of interest" description="Disordered" evidence="1">
    <location>
        <begin position="1"/>
        <end position="29"/>
    </location>
</feature>
<dbReference type="OrthoDB" id="249061at2"/>
<feature type="transmembrane region" description="Helical" evidence="2">
    <location>
        <begin position="34"/>
        <end position="54"/>
    </location>
</feature>
<sequence length="336" mass="37766">MTEDSNLEDGISAEQDISDEPLLTEKKPSNRPGWGVRISLWVLAFVMAATAMIYQRMTGPTRPFKESTELRGKTYRVKLARTWELPPKENSTEWSDAAEIEIPKPNGYQSAKLHQRRFRTDEPFRETEMTIGGENSQFLVSKLDPQPAAGKMEYFITLSGIDWEQSPVRFPLDKEETIVLRYKNFVPRGVLVPHIIGMILTILIGMRAGLSALFDPGGMRKYAWATFVCMTIGGMIFGPIVQKYAFGEYWTGFPFGGDWTDNKQLVNWSFWLVACAVIGFKPLPKEWIGRVLVFTAMLVMTAVYSIPHSMGGSELDYAAVDAGEDPAKAVTTGRQE</sequence>
<dbReference type="RefSeq" id="WP_145262358.1">
    <property type="nucleotide sequence ID" value="NZ_CP036316.1"/>
</dbReference>
<protein>
    <submittedName>
        <fullName evidence="3">Uncharacterized protein</fullName>
    </submittedName>
</protein>
<name>A0A517T8Z0_9PLAN</name>
<feature type="transmembrane region" description="Helical" evidence="2">
    <location>
        <begin position="222"/>
        <end position="245"/>
    </location>
</feature>
<dbReference type="AlphaFoldDB" id="A0A517T8Z0"/>
<proteinExistence type="predicted"/>
<evidence type="ECO:0000313" key="3">
    <source>
        <dbReference type="EMBL" id="QDT64851.1"/>
    </source>
</evidence>
<reference evidence="3 4" key="1">
    <citation type="submission" date="2019-02" db="EMBL/GenBank/DDBJ databases">
        <title>Deep-cultivation of Planctomycetes and their phenomic and genomic characterization uncovers novel biology.</title>
        <authorList>
            <person name="Wiegand S."/>
            <person name="Jogler M."/>
            <person name="Boedeker C."/>
            <person name="Pinto D."/>
            <person name="Vollmers J."/>
            <person name="Rivas-Marin E."/>
            <person name="Kohn T."/>
            <person name="Peeters S.H."/>
            <person name="Heuer A."/>
            <person name="Rast P."/>
            <person name="Oberbeckmann S."/>
            <person name="Bunk B."/>
            <person name="Jeske O."/>
            <person name="Meyerdierks A."/>
            <person name="Storesund J.E."/>
            <person name="Kallscheuer N."/>
            <person name="Luecker S."/>
            <person name="Lage O.M."/>
            <person name="Pohl T."/>
            <person name="Merkel B.J."/>
            <person name="Hornburger P."/>
            <person name="Mueller R.-W."/>
            <person name="Bruemmer F."/>
            <person name="Labrenz M."/>
            <person name="Spormann A.M."/>
            <person name="Op den Camp H."/>
            <person name="Overmann J."/>
            <person name="Amann R."/>
            <person name="Jetten M.S.M."/>
            <person name="Mascher T."/>
            <person name="Medema M.H."/>
            <person name="Devos D.P."/>
            <person name="Kaster A.-K."/>
            <person name="Ovreas L."/>
            <person name="Rohde M."/>
            <person name="Galperin M.Y."/>
            <person name="Jogler C."/>
        </authorList>
    </citation>
    <scope>NUCLEOTIDE SEQUENCE [LARGE SCALE GENOMIC DNA]</scope>
    <source>
        <strain evidence="3 4">V22</strain>
    </source>
</reference>
<organism evidence="3 4">
    <name type="scientific">Calycomorphotria hydatis</name>
    <dbReference type="NCBI Taxonomy" id="2528027"/>
    <lineage>
        <taxon>Bacteria</taxon>
        <taxon>Pseudomonadati</taxon>
        <taxon>Planctomycetota</taxon>
        <taxon>Planctomycetia</taxon>
        <taxon>Planctomycetales</taxon>
        <taxon>Planctomycetaceae</taxon>
        <taxon>Calycomorphotria</taxon>
    </lineage>
</organism>
<keyword evidence="2" id="KW-0472">Membrane</keyword>
<evidence type="ECO:0000256" key="1">
    <source>
        <dbReference type="SAM" id="MobiDB-lite"/>
    </source>
</evidence>
<accession>A0A517T8Z0</accession>
<evidence type="ECO:0000256" key="2">
    <source>
        <dbReference type="SAM" id="Phobius"/>
    </source>
</evidence>
<feature type="transmembrane region" description="Helical" evidence="2">
    <location>
        <begin position="287"/>
        <end position="306"/>
    </location>
</feature>
<feature type="transmembrane region" description="Helical" evidence="2">
    <location>
        <begin position="190"/>
        <end position="210"/>
    </location>
</feature>
<dbReference type="EMBL" id="CP036316">
    <property type="protein sequence ID" value="QDT64851.1"/>
    <property type="molecule type" value="Genomic_DNA"/>
</dbReference>
<evidence type="ECO:0000313" key="4">
    <source>
        <dbReference type="Proteomes" id="UP000319976"/>
    </source>
</evidence>
<keyword evidence="4" id="KW-1185">Reference proteome</keyword>
<keyword evidence="2" id="KW-0812">Transmembrane</keyword>
<dbReference type="KEGG" id="chya:V22_20940"/>
<keyword evidence="2" id="KW-1133">Transmembrane helix</keyword>
<dbReference type="Proteomes" id="UP000319976">
    <property type="component" value="Chromosome"/>
</dbReference>